<sequence length="146" mass="16410">MSEFTDEYTRASKTFRAVTELALRRHGLHLGQNLVLAALADRDGQTPGEVAAAVHVSTPTIVKMANRMAEAGLLTRRRDDFDKRLVRLHLTPAGRRLRRPVDAELELVDQRLTEGLTKTERRTLLTLLAKVSDNGQALLTEWDKRA</sequence>
<gene>
    <name evidence="5" type="ORF">M6B22_12600</name>
</gene>
<dbReference type="InterPro" id="IPR023187">
    <property type="entry name" value="Tscrpt_reg_MarR-type_CS"/>
</dbReference>
<proteinExistence type="predicted"/>
<feature type="domain" description="HTH marR-type" evidence="4">
    <location>
        <begin position="1"/>
        <end position="133"/>
    </location>
</feature>
<keyword evidence="3" id="KW-0804">Transcription</keyword>
<protein>
    <submittedName>
        <fullName evidence="5">MarR family transcriptional regulator</fullName>
    </submittedName>
</protein>
<dbReference type="Pfam" id="PF12802">
    <property type="entry name" value="MarR_2"/>
    <property type="match status" value="1"/>
</dbReference>
<dbReference type="PROSITE" id="PS50995">
    <property type="entry name" value="HTH_MARR_2"/>
    <property type="match status" value="1"/>
</dbReference>
<dbReference type="Proteomes" id="UP001164693">
    <property type="component" value="Chromosome"/>
</dbReference>
<dbReference type="PANTHER" id="PTHR33164:SF43">
    <property type="entry name" value="HTH-TYPE TRANSCRIPTIONAL REPRESSOR YETL"/>
    <property type="match status" value="1"/>
</dbReference>
<dbReference type="InterPro" id="IPR000835">
    <property type="entry name" value="HTH_MarR-typ"/>
</dbReference>
<accession>A0ABY7JWV8</accession>
<dbReference type="PANTHER" id="PTHR33164">
    <property type="entry name" value="TRANSCRIPTIONAL REGULATOR, MARR FAMILY"/>
    <property type="match status" value="1"/>
</dbReference>
<evidence type="ECO:0000313" key="5">
    <source>
        <dbReference type="EMBL" id="WAX55386.1"/>
    </source>
</evidence>
<dbReference type="InterPro" id="IPR036390">
    <property type="entry name" value="WH_DNA-bd_sf"/>
</dbReference>
<keyword evidence="1" id="KW-0805">Transcription regulation</keyword>
<dbReference type="Gene3D" id="1.10.10.10">
    <property type="entry name" value="Winged helix-like DNA-binding domain superfamily/Winged helix DNA-binding domain"/>
    <property type="match status" value="1"/>
</dbReference>
<dbReference type="RefSeq" id="WP_269441894.1">
    <property type="nucleotide sequence ID" value="NZ_CP097463.1"/>
</dbReference>
<keyword evidence="6" id="KW-1185">Reference proteome</keyword>
<keyword evidence="2" id="KW-0238">DNA-binding</keyword>
<organism evidence="5 6">
    <name type="scientific">Jatrophihabitans cynanchi</name>
    <dbReference type="NCBI Taxonomy" id="2944128"/>
    <lineage>
        <taxon>Bacteria</taxon>
        <taxon>Bacillati</taxon>
        <taxon>Actinomycetota</taxon>
        <taxon>Actinomycetes</taxon>
        <taxon>Jatrophihabitantales</taxon>
        <taxon>Jatrophihabitantaceae</taxon>
        <taxon>Jatrophihabitans</taxon>
    </lineage>
</organism>
<dbReference type="InterPro" id="IPR036388">
    <property type="entry name" value="WH-like_DNA-bd_sf"/>
</dbReference>
<dbReference type="SUPFAM" id="SSF46785">
    <property type="entry name" value="Winged helix' DNA-binding domain"/>
    <property type="match status" value="1"/>
</dbReference>
<evidence type="ECO:0000256" key="2">
    <source>
        <dbReference type="ARBA" id="ARBA00023125"/>
    </source>
</evidence>
<name>A0ABY7JWV8_9ACTN</name>
<evidence type="ECO:0000259" key="4">
    <source>
        <dbReference type="PROSITE" id="PS50995"/>
    </source>
</evidence>
<reference evidence="5" key="1">
    <citation type="submission" date="2022-05" db="EMBL/GenBank/DDBJ databases">
        <title>Jatrophihabitans sp. SB3-54 whole genome sequence.</title>
        <authorList>
            <person name="Suh M.K."/>
            <person name="Eom M.K."/>
            <person name="Kim J.S."/>
            <person name="Kim H.S."/>
            <person name="Do H.E."/>
            <person name="Shin Y.K."/>
            <person name="Lee J.-S."/>
        </authorList>
    </citation>
    <scope>NUCLEOTIDE SEQUENCE</scope>
    <source>
        <strain evidence="5">SB3-54</strain>
    </source>
</reference>
<dbReference type="SMART" id="SM00347">
    <property type="entry name" value="HTH_MARR"/>
    <property type="match status" value="1"/>
</dbReference>
<dbReference type="EMBL" id="CP097463">
    <property type="protein sequence ID" value="WAX55386.1"/>
    <property type="molecule type" value="Genomic_DNA"/>
</dbReference>
<evidence type="ECO:0000256" key="1">
    <source>
        <dbReference type="ARBA" id="ARBA00023015"/>
    </source>
</evidence>
<dbReference type="InterPro" id="IPR039422">
    <property type="entry name" value="MarR/SlyA-like"/>
</dbReference>
<evidence type="ECO:0000256" key="3">
    <source>
        <dbReference type="ARBA" id="ARBA00023163"/>
    </source>
</evidence>
<dbReference type="PRINTS" id="PR00598">
    <property type="entry name" value="HTHMARR"/>
</dbReference>
<evidence type="ECO:0000313" key="6">
    <source>
        <dbReference type="Proteomes" id="UP001164693"/>
    </source>
</evidence>
<dbReference type="PROSITE" id="PS01117">
    <property type="entry name" value="HTH_MARR_1"/>
    <property type="match status" value="1"/>
</dbReference>